<evidence type="ECO:0000313" key="4">
    <source>
        <dbReference type="Proteomes" id="UP001148482"/>
    </source>
</evidence>
<organism evidence="3 4">
    <name type="scientific">Salinimicrobium profundisediminis</name>
    <dbReference type="NCBI Taxonomy" id="2994553"/>
    <lineage>
        <taxon>Bacteria</taxon>
        <taxon>Pseudomonadati</taxon>
        <taxon>Bacteroidota</taxon>
        <taxon>Flavobacteriia</taxon>
        <taxon>Flavobacteriales</taxon>
        <taxon>Flavobacteriaceae</taxon>
        <taxon>Salinimicrobium</taxon>
    </lineage>
</organism>
<keyword evidence="1" id="KW-0812">Transmembrane</keyword>
<name>A0A9X3CUP5_9FLAO</name>
<comment type="caution">
    <text evidence="3">The sequence shown here is derived from an EMBL/GenBank/DDBJ whole genome shotgun (WGS) entry which is preliminary data.</text>
</comment>
<dbReference type="AlphaFoldDB" id="A0A9X3CUP5"/>
<sequence length="641" mass="73150">MYFKHPELLYALVVLVIPILVHLFQLRKFKTTPFTNVRFLKKAVLQTRQSSRLKKFLVLCTRLLMLTCLVLAFSQPYFPPASATVEETKTVIYLDNSYSMQARGKNGILLKRSVQDLLENIAEDEEVTLFTNNEEFRNIPGSTLRERLQEIEFAPEELSWETVALKANNLIGSAENLQKNFIAISDFQHLQDSVISLKNGIFTHLVQLISERVDNAMIDSAWVTNAGLNQTALQVSFSAVGDRQEEIALGIYDGDRMLARKTVKLQEGTEGNTTFNLDTDVIPDGRIEIEDNGLQFDNRLYFSINEIPPVKVVAIGDREVDYLQRIYGPDEFELTILPENNVDYNALSRANLVILNELNQLPFALISSLQQVIEDRAVVVIIPPTQGKNEDYNVLLRNLNLPLFEDLNIQDKLITDISFEHPLYSSVFNEKVTNFEYPGVQSSYLLNRSVPGILEYQNGAPFLFQQDNVFVFTAALNRENSNFKNSPLIVPTFYNIGNLAISRPSLYNVLGKPQKISLQAELQKDEILKLSSSESTFIPQQQSFRNKVELTLDDLPKTPGHYKVLQDEKLLRTFSFNVPRSESDPLLNRLQGQEDLLVHENISEAFSFIKSANEVDSFWKWFVIFTLVFLLAEILILKFLK</sequence>
<dbReference type="NCBIfam" id="TIGR02226">
    <property type="entry name" value="two_anch"/>
    <property type="match status" value="1"/>
</dbReference>
<dbReference type="Proteomes" id="UP001148482">
    <property type="component" value="Unassembled WGS sequence"/>
</dbReference>
<dbReference type="Pfam" id="PF07584">
    <property type="entry name" value="BatA"/>
    <property type="match status" value="1"/>
</dbReference>
<feature type="transmembrane region" description="Helical" evidence="1">
    <location>
        <begin position="6"/>
        <end position="24"/>
    </location>
</feature>
<dbReference type="PANTHER" id="PTHR37464:SF1">
    <property type="entry name" value="BLL2463 PROTEIN"/>
    <property type="match status" value="1"/>
</dbReference>
<proteinExistence type="predicted"/>
<keyword evidence="4" id="KW-1185">Reference proteome</keyword>
<reference evidence="3" key="1">
    <citation type="submission" date="2022-11" db="EMBL/GenBank/DDBJ databases">
        <title>Salinimicrobium profundisediminis sp. nov., isolated from deep-sea sediment of the Mariana Trench.</title>
        <authorList>
            <person name="Fu H."/>
        </authorList>
    </citation>
    <scope>NUCLEOTIDE SEQUENCE</scope>
    <source>
        <strain evidence="3">MT39</strain>
    </source>
</reference>
<dbReference type="EMBL" id="JAPJDA010000003">
    <property type="protein sequence ID" value="MCX2837001.1"/>
    <property type="molecule type" value="Genomic_DNA"/>
</dbReference>
<accession>A0A9X3CUP5</accession>
<evidence type="ECO:0000259" key="2">
    <source>
        <dbReference type="Pfam" id="PF07584"/>
    </source>
</evidence>
<dbReference type="PANTHER" id="PTHR37464">
    <property type="entry name" value="BLL2463 PROTEIN"/>
    <property type="match status" value="1"/>
</dbReference>
<evidence type="ECO:0000256" key="1">
    <source>
        <dbReference type="SAM" id="Phobius"/>
    </source>
</evidence>
<protein>
    <submittedName>
        <fullName evidence="3">BatA domain-containing protein</fullName>
    </submittedName>
</protein>
<keyword evidence="1" id="KW-0472">Membrane</keyword>
<keyword evidence="1" id="KW-1133">Transmembrane helix</keyword>
<evidence type="ECO:0000313" key="3">
    <source>
        <dbReference type="EMBL" id="MCX2837001.1"/>
    </source>
</evidence>
<gene>
    <name evidence="3" type="ORF">OQ279_02450</name>
</gene>
<dbReference type="InterPro" id="IPR011933">
    <property type="entry name" value="Double_TM_dom"/>
</dbReference>
<feature type="transmembrane region" description="Helical" evidence="1">
    <location>
        <begin position="618"/>
        <end position="640"/>
    </location>
</feature>
<dbReference type="RefSeq" id="WP_266068201.1">
    <property type="nucleotide sequence ID" value="NZ_JAPJDA010000003.1"/>
</dbReference>
<feature type="domain" description="Aerotolerance regulator N-terminal" evidence="2">
    <location>
        <begin position="1"/>
        <end position="76"/>
    </location>
</feature>
<dbReference type="InterPro" id="IPR024163">
    <property type="entry name" value="Aerotolerance_reg_N"/>
</dbReference>